<evidence type="ECO:0000256" key="6">
    <source>
        <dbReference type="SAM" id="MobiDB-lite"/>
    </source>
</evidence>
<feature type="region of interest" description="Disordered" evidence="6">
    <location>
        <begin position="77"/>
        <end position="149"/>
    </location>
</feature>
<dbReference type="PANTHER" id="PTHR47950">
    <property type="entry name" value="CYTOCHROME P450, FAMILY 76, SUBFAMILY C, POLYPEPTIDE 5-RELATED"/>
    <property type="match status" value="1"/>
</dbReference>
<evidence type="ECO:0000313" key="8">
    <source>
        <dbReference type="Proteomes" id="UP000275267"/>
    </source>
</evidence>
<protein>
    <submittedName>
        <fullName evidence="7">Cytochrome P450 76M5-like</fullName>
    </submittedName>
</protein>
<evidence type="ECO:0000256" key="2">
    <source>
        <dbReference type="ARBA" id="ARBA00022723"/>
    </source>
</evidence>
<evidence type="ECO:0000256" key="5">
    <source>
        <dbReference type="RuleBase" id="RU000461"/>
    </source>
</evidence>
<dbReference type="GO" id="GO:0004497">
    <property type="term" value="F:monooxygenase activity"/>
    <property type="evidence" value="ECO:0007669"/>
    <property type="project" value="UniProtKB-KW"/>
</dbReference>
<dbReference type="PANTHER" id="PTHR47950:SF44">
    <property type="entry name" value="CYTOCHROME P450, FAMILY 76, SUBFAMILY C, POLYPEPTIDE 5-RELATED"/>
    <property type="match status" value="1"/>
</dbReference>
<dbReference type="InterPro" id="IPR001128">
    <property type="entry name" value="Cyt_P450"/>
</dbReference>
<dbReference type="Pfam" id="PF00067">
    <property type="entry name" value="p450"/>
    <property type="match status" value="1"/>
</dbReference>
<dbReference type="SUPFAM" id="SSF48264">
    <property type="entry name" value="Cytochrome P450"/>
    <property type="match status" value="1"/>
</dbReference>
<accession>A0A3L6Q033</accession>
<gene>
    <name evidence="7" type="ORF">C2845_PM16G05140</name>
</gene>
<evidence type="ECO:0000256" key="3">
    <source>
        <dbReference type="ARBA" id="ARBA00023004"/>
    </source>
</evidence>
<name>A0A3L6Q033_PANMI</name>
<dbReference type="GO" id="GO:0016705">
    <property type="term" value="F:oxidoreductase activity, acting on paired donors, with incorporation or reduction of molecular oxygen"/>
    <property type="evidence" value="ECO:0007669"/>
    <property type="project" value="InterPro"/>
</dbReference>
<dbReference type="GO" id="GO:0020037">
    <property type="term" value="F:heme binding"/>
    <property type="evidence" value="ECO:0007669"/>
    <property type="project" value="InterPro"/>
</dbReference>
<dbReference type="PRINTS" id="PR00465">
    <property type="entry name" value="EP450IV"/>
</dbReference>
<dbReference type="PROSITE" id="PS00086">
    <property type="entry name" value="CYTOCHROME_P450"/>
    <property type="match status" value="1"/>
</dbReference>
<sequence>MSNILFSEDVVAGDLPGVFERVVGALFEEWAKPNVSDAFPFLPPLDLFGSRRRTSRNLAQLYELFHGFIERRLAGGERHGDMLDPSSSATPRHVHPRERDEQHHRGMGHGAPAPAPGQDGEAARGDRGEPGAEGLRGGGRPRQPPLPPRLHAVVKDSLRLHPAVPVVTREVAADGGVSLGGFHVAAGTCVLVNLWAIGRDPAVWPDRPEAFVPERFLGGGAAGALHFRGPDFAYRPFGAGRRMCPGLDFAARFVPLVLASMLHRIEWRLPEGMAPEDVDLSDHGTPVLKLAKPLLAVPVSTA</sequence>
<dbReference type="OrthoDB" id="1055148at2759"/>
<feature type="compositionally biased region" description="Low complexity" evidence="6">
    <location>
        <begin position="110"/>
        <end position="120"/>
    </location>
</feature>
<dbReference type="InterPro" id="IPR002403">
    <property type="entry name" value="Cyt_P450_E_grp-IV"/>
</dbReference>
<evidence type="ECO:0000256" key="4">
    <source>
        <dbReference type="PIRSR" id="PIRSR602403-1"/>
    </source>
</evidence>
<keyword evidence="5" id="KW-0560">Oxidoreductase</keyword>
<keyword evidence="4 5" id="KW-0349">Heme</keyword>
<keyword evidence="3 4" id="KW-0408">Iron</keyword>
<proteinExistence type="inferred from homology"/>
<evidence type="ECO:0000313" key="7">
    <source>
        <dbReference type="EMBL" id="RLM65780.1"/>
    </source>
</evidence>
<dbReference type="AlphaFoldDB" id="A0A3L6Q033"/>
<comment type="caution">
    <text evidence="7">The sequence shown here is derived from an EMBL/GenBank/DDBJ whole genome shotgun (WGS) entry which is preliminary data.</text>
</comment>
<keyword evidence="5" id="KW-0503">Monooxygenase</keyword>
<keyword evidence="8" id="KW-1185">Reference proteome</keyword>
<keyword evidence="2 4" id="KW-0479">Metal-binding</keyword>
<dbReference type="Proteomes" id="UP000275267">
    <property type="component" value="Unassembled WGS sequence"/>
</dbReference>
<organism evidence="7 8">
    <name type="scientific">Panicum miliaceum</name>
    <name type="common">Proso millet</name>
    <name type="synonym">Broomcorn millet</name>
    <dbReference type="NCBI Taxonomy" id="4540"/>
    <lineage>
        <taxon>Eukaryota</taxon>
        <taxon>Viridiplantae</taxon>
        <taxon>Streptophyta</taxon>
        <taxon>Embryophyta</taxon>
        <taxon>Tracheophyta</taxon>
        <taxon>Spermatophyta</taxon>
        <taxon>Magnoliopsida</taxon>
        <taxon>Liliopsida</taxon>
        <taxon>Poales</taxon>
        <taxon>Poaceae</taxon>
        <taxon>PACMAD clade</taxon>
        <taxon>Panicoideae</taxon>
        <taxon>Panicodae</taxon>
        <taxon>Paniceae</taxon>
        <taxon>Panicinae</taxon>
        <taxon>Panicum</taxon>
        <taxon>Panicum sect. Panicum</taxon>
    </lineage>
</organism>
<comment type="cofactor">
    <cofactor evidence="4">
        <name>heme</name>
        <dbReference type="ChEBI" id="CHEBI:30413"/>
    </cofactor>
</comment>
<dbReference type="InterPro" id="IPR036396">
    <property type="entry name" value="Cyt_P450_sf"/>
</dbReference>
<dbReference type="Gene3D" id="1.10.630.10">
    <property type="entry name" value="Cytochrome P450"/>
    <property type="match status" value="1"/>
</dbReference>
<reference evidence="8" key="1">
    <citation type="journal article" date="2019" name="Nat. Commun.">
        <title>The genome of broomcorn millet.</title>
        <authorList>
            <person name="Zou C."/>
            <person name="Miki D."/>
            <person name="Li D."/>
            <person name="Tang Q."/>
            <person name="Xiao L."/>
            <person name="Rajput S."/>
            <person name="Deng P."/>
            <person name="Jia W."/>
            <person name="Huang R."/>
            <person name="Zhang M."/>
            <person name="Sun Y."/>
            <person name="Hu J."/>
            <person name="Fu X."/>
            <person name="Schnable P.S."/>
            <person name="Li F."/>
            <person name="Zhang H."/>
            <person name="Feng B."/>
            <person name="Zhu X."/>
            <person name="Liu R."/>
            <person name="Schnable J.C."/>
            <person name="Zhu J.-K."/>
            <person name="Zhang H."/>
        </authorList>
    </citation>
    <scope>NUCLEOTIDE SEQUENCE [LARGE SCALE GENOMIC DNA]</scope>
</reference>
<comment type="similarity">
    <text evidence="1 5">Belongs to the cytochrome P450 family.</text>
</comment>
<evidence type="ECO:0000256" key="1">
    <source>
        <dbReference type="ARBA" id="ARBA00010617"/>
    </source>
</evidence>
<dbReference type="GO" id="GO:0005506">
    <property type="term" value="F:iron ion binding"/>
    <property type="evidence" value="ECO:0007669"/>
    <property type="project" value="InterPro"/>
</dbReference>
<dbReference type="STRING" id="4540.A0A3L6Q033"/>
<dbReference type="EMBL" id="PQIB02000015">
    <property type="protein sequence ID" value="RLM65780.1"/>
    <property type="molecule type" value="Genomic_DNA"/>
</dbReference>
<dbReference type="InterPro" id="IPR017972">
    <property type="entry name" value="Cyt_P450_CS"/>
</dbReference>
<feature type="binding site" description="axial binding residue" evidence="4">
    <location>
        <position position="244"/>
    </location>
    <ligand>
        <name>heme</name>
        <dbReference type="ChEBI" id="CHEBI:30413"/>
    </ligand>
    <ligandPart>
        <name>Fe</name>
        <dbReference type="ChEBI" id="CHEBI:18248"/>
    </ligandPart>
</feature>
<feature type="compositionally biased region" description="Basic and acidic residues" evidence="6">
    <location>
        <begin position="121"/>
        <end position="130"/>
    </location>
</feature>